<dbReference type="InterPro" id="IPR036388">
    <property type="entry name" value="WH-like_DNA-bd_sf"/>
</dbReference>
<dbReference type="FunFam" id="1.10.10.10:FF:000001">
    <property type="entry name" value="LysR family transcriptional regulator"/>
    <property type="match status" value="1"/>
</dbReference>
<evidence type="ECO:0000256" key="3">
    <source>
        <dbReference type="ARBA" id="ARBA00023125"/>
    </source>
</evidence>
<dbReference type="CDD" id="cd05466">
    <property type="entry name" value="PBP2_LTTR_substrate"/>
    <property type="match status" value="1"/>
</dbReference>
<feature type="domain" description="HTH lysR-type" evidence="5">
    <location>
        <begin position="22"/>
        <end position="79"/>
    </location>
</feature>
<dbReference type="OrthoDB" id="3181812at2"/>
<evidence type="ECO:0000256" key="4">
    <source>
        <dbReference type="ARBA" id="ARBA00023163"/>
    </source>
</evidence>
<keyword evidence="4" id="KW-0804">Transcription</keyword>
<dbReference type="Gene3D" id="1.10.10.10">
    <property type="entry name" value="Winged helix-like DNA-binding domain superfamily/Winged helix DNA-binding domain"/>
    <property type="match status" value="1"/>
</dbReference>
<dbReference type="GO" id="GO:0003700">
    <property type="term" value="F:DNA-binding transcription factor activity"/>
    <property type="evidence" value="ECO:0007669"/>
    <property type="project" value="InterPro"/>
</dbReference>
<comment type="caution">
    <text evidence="6">The sequence shown here is derived from an EMBL/GenBank/DDBJ whole genome shotgun (WGS) entry which is preliminary data.</text>
</comment>
<dbReference type="SUPFAM" id="SSF53850">
    <property type="entry name" value="Periplasmic binding protein-like II"/>
    <property type="match status" value="1"/>
</dbReference>
<organism evidence="6 7">
    <name type="scientific">Bifidobacterium aemilianum</name>
    <dbReference type="NCBI Taxonomy" id="2493120"/>
    <lineage>
        <taxon>Bacteria</taxon>
        <taxon>Bacillati</taxon>
        <taxon>Actinomycetota</taxon>
        <taxon>Actinomycetes</taxon>
        <taxon>Bifidobacteriales</taxon>
        <taxon>Bifidobacteriaceae</taxon>
        <taxon>Bifidobacterium</taxon>
    </lineage>
</organism>
<comment type="similarity">
    <text evidence="1">Belongs to the LysR transcriptional regulatory family.</text>
</comment>
<accession>A0A366K919</accession>
<dbReference type="Pfam" id="PF03466">
    <property type="entry name" value="LysR_substrate"/>
    <property type="match status" value="1"/>
</dbReference>
<gene>
    <name evidence="6" type="ORF">CRD60_04285</name>
</gene>
<dbReference type="RefSeq" id="WP_113860065.1">
    <property type="nucleotide sequence ID" value="NZ_PDCG01000003.1"/>
</dbReference>
<evidence type="ECO:0000259" key="5">
    <source>
        <dbReference type="PROSITE" id="PS50931"/>
    </source>
</evidence>
<dbReference type="PROSITE" id="PS50931">
    <property type="entry name" value="HTH_LYSR"/>
    <property type="match status" value="1"/>
</dbReference>
<dbReference type="InterPro" id="IPR005119">
    <property type="entry name" value="LysR_subst-bd"/>
</dbReference>
<dbReference type="GO" id="GO:0003677">
    <property type="term" value="F:DNA binding"/>
    <property type="evidence" value="ECO:0007669"/>
    <property type="project" value="UniProtKB-KW"/>
</dbReference>
<dbReference type="PANTHER" id="PTHR30346">
    <property type="entry name" value="TRANSCRIPTIONAL DUAL REGULATOR HCAR-RELATED"/>
    <property type="match status" value="1"/>
</dbReference>
<reference evidence="6 7" key="1">
    <citation type="submission" date="2017-10" db="EMBL/GenBank/DDBJ databases">
        <title>Bifidobacterium xylocopum sp. nov. and Bifidobacterium aemilianum sp. nov., from the carpenter bee (Xylocopa violacea) digestive tract.</title>
        <authorList>
            <person name="Alberoni D."/>
            <person name="Baffoni L."/>
            <person name="Di Gioia D."/>
            <person name="Gaggia F."/>
            <person name="Biavati B."/>
        </authorList>
    </citation>
    <scope>NUCLEOTIDE SEQUENCE [LARGE SCALE GENOMIC DNA]</scope>
    <source>
        <strain evidence="6 7">XV10</strain>
    </source>
</reference>
<evidence type="ECO:0000313" key="7">
    <source>
        <dbReference type="Proteomes" id="UP000252530"/>
    </source>
</evidence>
<dbReference type="SUPFAM" id="SSF46785">
    <property type="entry name" value="Winged helix' DNA-binding domain"/>
    <property type="match status" value="1"/>
</dbReference>
<evidence type="ECO:0000313" key="6">
    <source>
        <dbReference type="EMBL" id="RBP97817.1"/>
    </source>
</evidence>
<keyword evidence="2" id="KW-0805">Transcription regulation</keyword>
<proteinExistence type="inferred from homology"/>
<dbReference type="GO" id="GO:0032993">
    <property type="term" value="C:protein-DNA complex"/>
    <property type="evidence" value="ECO:0007669"/>
    <property type="project" value="TreeGrafter"/>
</dbReference>
<dbReference type="PANTHER" id="PTHR30346:SF28">
    <property type="entry name" value="HTH-TYPE TRANSCRIPTIONAL REGULATOR CYNR"/>
    <property type="match status" value="1"/>
</dbReference>
<evidence type="ECO:0000256" key="1">
    <source>
        <dbReference type="ARBA" id="ARBA00009437"/>
    </source>
</evidence>
<dbReference type="PRINTS" id="PR00039">
    <property type="entry name" value="HTHLYSR"/>
</dbReference>
<dbReference type="InterPro" id="IPR036390">
    <property type="entry name" value="WH_DNA-bd_sf"/>
</dbReference>
<dbReference type="Pfam" id="PF00126">
    <property type="entry name" value="HTH_1"/>
    <property type="match status" value="1"/>
</dbReference>
<dbReference type="InterPro" id="IPR000847">
    <property type="entry name" value="LysR_HTH_N"/>
</dbReference>
<evidence type="ECO:0000256" key="2">
    <source>
        <dbReference type="ARBA" id="ARBA00023015"/>
    </source>
</evidence>
<dbReference type="EMBL" id="PDCG01000003">
    <property type="protein sequence ID" value="RBP97817.1"/>
    <property type="molecule type" value="Genomic_DNA"/>
</dbReference>
<keyword evidence="3" id="KW-0238">DNA-binding</keyword>
<keyword evidence="7" id="KW-1185">Reference proteome</keyword>
<dbReference type="Proteomes" id="UP000252530">
    <property type="component" value="Unassembled WGS sequence"/>
</dbReference>
<sequence>MNRERAAMDANADPGRGHRSAMGLRILRYFLAVAEEGNITRAAELMRISQPTLSRQLHSLESDLGVSLFNRNGLGLELTAEGRLLWERAKTLVALSDQTRQELRDLHGGLSGSVAIGCAESRSMDALADRIRRFLEIHPGIRFDIRTLTADLTKQELEQGLLDFGLLTEPVSLNGYEYERMHVKDYWGVMVTPTDPLASKPYVSPRDIAGRSVIMPSRDEVHSEILNWVGSYMDDVQVAGSFNLTMNAASMVRSGIGILFTFDFPASLKGLSFIPLKPAVTTECSLVWKRGKTLMPAARAFAEFLRETGDLD</sequence>
<name>A0A366K919_9BIFI</name>
<protein>
    <submittedName>
        <fullName evidence="6">LysR family transcriptional regulator</fullName>
    </submittedName>
</protein>
<dbReference type="AlphaFoldDB" id="A0A366K919"/>
<dbReference type="Gene3D" id="3.40.190.290">
    <property type="match status" value="1"/>
</dbReference>